<dbReference type="PANTHER" id="PTHR33116">
    <property type="entry name" value="REVERSE TRANSCRIPTASE ZINC-BINDING DOMAIN-CONTAINING PROTEIN-RELATED-RELATED"/>
    <property type="match status" value="1"/>
</dbReference>
<dbReference type="Proteomes" id="UP001157006">
    <property type="component" value="Chromosome 1S"/>
</dbReference>
<accession>A0AAV0Z9E1</accession>
<gene>
    <name evidence="1" type="ORF">VFH_I047400</name>
</gene>
<dbReference type="AlphaFoldDB" id="A0AAV0Z9E1"/>
<proteinExistence type="predicted"/>
<organism evidence="1 2">
    <name type="scientific">Vicia faba</name>
    <name type="common">Broad bean</name>
    <name type="synonym">Faba vulgaris</name>
    <dbReference type="NCBI Taxonomy" id="3906"/>
    <lineage>
        <taxon>Eukaryota</taxon>
        <taxon>Viridiplantae</taxon>
        <taxon>Streptophyta</taxon>
        <taxon>Embryophyta</taxon>
        <taxon>Tracheophyta</taxon>
        <taxon>Spermatophyta</taxon>
        <taxon>Magnoliopsida</taxon>
        <taxon>eudicotyledons</taxon>
        <taxon>Gunneridae</taxon>
        <taxon>Pentapetalae</taxon>
        <taxon>rosids</taxon>
        <taxon>fabids</taxon>
        <taxon>Fabales</taxon>
        <taxon>Fabaceae</taxon>
        <taxon>Papilionoideae</taxon>
        <taxon>50 kb inversion clade</taxon>
        <taxon>NPAAA clade</taxon>
        <taxon>Hologalegina</taxon>
        <taxon>IRL clade</taxon>
        <taxon>Fabeae</taxon>
        <taxon>Vicia</taxon>
    </lineage>
</organism>
<keyword evidence="2" id="KW-1185">Reference proteome</keyword>
<name>A0AAV0Z9E1_VICFA</name>
<dbReference type="PANTHER" id="PTHR33116:SF84">
    <property type="entry name" value="RNA-DIRECTED DNA POLYMERASE"/>
    <property type="match status" value="1"/>
</dbReference>
<reference evidence="1 2" key="1">
    <citation type="submission" date="2023-01" db="EMBL/GenBank/DDBJ databases">
        <authorList>
            <person name="Kreplak J."/>
        </authorList>
    </citation>
    <scope>NUCLEOTIDE SEQUENCE [LARGE SCALE GENOMIC DNA]</scope>
</reference>
<evidence type="ECO:0000313" key="1">
    <source>
        <dbReference type="EMBL" id="CAI8592592.1"/>
    </source>
</evidence>
<evidence type="ECO:0000313" key="2">
    <source>
        <dbReference type="Proteomes" id="UP001157006"/>
    </source>
</evidence>
<dbReference type="EMBL" id="OX451735">
    <property type="protein sequence ID" value="CAI8592592.1"/>
    <property type="molecule type" value="Genomic_DNA"/>
</dbReference>
<protein>
    <submittedName>
        <fullName evidence="1">Uncharacterized protein</fullName>
    </submittedName>
</protein>
<sequence length="147" mass="17034">MLNFPLLKAVSKRIDVVCRTFVWTGKTDASKKSPVAWSKVCSPSKQGGLGLKNLVVWNQVTLLKCLWNICNKGDSLWVKWIHKVYLKGRDVMDVDVGQNWTLTMRKIMNHKSLITTIHHQWNQMLMKKNFSMKSVYKLLIDDSSRIN</sequence>